<dbReference type="InterPro" id="IPR042102">
    <property type="entry name" value="RNA_pol_Rpb1_3_sf"/>
</dbReference>
<sequence length="960" mass="107800">HILLNCPMYNIGYIKTVKKILECVCHRCARLRLQPGDHKYRKLTMIKDKFKYAWESCKNKVVCEYPDCETQLLPIRRHGIELFFDQKKVDNKLPRVPLYADQAKSILEKITDETCRLLGLNPDSSRPEWMIFTVIPVPPPCMRPSVHIDVANGGKGEDDLTHMLTNIIRYNNLLGKNESSKTAIEYKEQLQIHITTYIDNEVSGVPPALQKGGRMIKSLSARLKGKEGRIRGHLMGKRVDFSARTVITGDPHISIEEVGVPLSVAKTLTFPERVTSYNLDRMQALVNNAKNYPGARYVINERGRRIDLEVAKTTPLIEIGDIVERHMVTGDTVLFNRQPSLHKMSMMAHIVRVMPYSSFRLNVNVCAPYNADFDGDEMNLHMPQSYETVAELQTLSMVSSLLVSPQSNKPVNGLVQDALCGIRKLTMRDTFVNFEDMMDLVMCLKEFPVIPPPAIFKPIPLWTGKQIISLCLPDIDLTGNTLTHADHEDIFRSTTKDLNETCTRKAESEFYSATPTDSRVLIQSGIIVHGYLCKKTVGASSGGIVHIIYNDHGPRAACDFIDNSSRIVNAWLTNSGFSVGIGDALVSEITHAVFSSTIDTQLHKVQKTIESYHANELKPEGNFDCEQTKENQIVGLLAKARDSAGKTTLISGHPDNNLKQMVEAGSKGSVLNICQVSACVGQQMVEGKRIPFGFKDRTLPHFTKYDHSPAARGFVRNSFVKGLTPSELFFHAMGGREGLIDTAIKTAETGYIQRRLVKALEDITVKSDGTVRNSRDDIIQFYYGEDGFDGTAIEYQTFPTMMLSESELYSRYYNGIDSEYAQLKKDQELLRRVLRLAEDRWPLPLNIMRMIITVKKRAITRGLPDTEFTAEYIFQQTKAVVNSLRPSKLNINSEYNVSALFGILVSSILSSKQVLYVHKLSKCQFDYLLILIKEKYHRGLVQAGESVGVIAAQSIGEPAT</sequence>
<dbReference type="InterPro" id="IPR007080">
    <property type="entry name" value="RNA_pol_Rpb1_1"/>
</dbReference>
<dbReference type="InterPro" id="IPR007075">
    <property type="entry name" value="RNA_pol_Rpb1_6"/>
</dbReference>
<dbReference type="Gene3D" id="1.10.132.30">
    <property type="match status" value="1"/>
</dbReference>
<dbReference type="PANTHER" id="PTHR19376">
    <property type="entry name" value="DNA-DIRECTED RNA POLYMERASE"/>
    <property type="match status" value="1"/>
</dbReference>
<evidence type="ECO:0000313" key="9">
    <source>
        <dbReference type="EMBL" id="ABM27004.1"/>
    </source>
</evidence>
<reference evidence="9" key="1">
    <citation type="journal article" date="2006" name="BMC Evol. Biol.">
        <title>Loss of the flagellum happened only once in the fungal lineage: phylogenetic structure of kingdom Fungi inferred from RNA polymerase II subunit genes.</title>
        <authorList>
            <person name="Liu Y.J."/>
            <person name="Hodson M.C."/>
            <person name="Hall B.D."/>
        </authorList>
    </citation>
    <scope>NUCLEOTIDE SEQUENCE</scope>
    <source>
        <strain evidence="9">JEL345</strain>
    </source>
</reference>
<dbReference type="GO" id="GO:0003899">
    <property type="term" value="F:DNA-directed RNA polymerase activity"/>
    <property type="evidence" value="ECO:0007669"/>
    <property type="project" value="UniProtKB-EC"/>
</dbReference>
<dbReference type="FunFam" id="1.10.274.100:FF:000001">
    <property type="entry name" value="DNA-directed RNA polymerase subunit"/>
    <property type="match status" value="1"/>
</dbReference>
<keyword evidence="3 7" id="KW-0808">Transferase</keyword>
<feature type="non-terminal residue" evidence="9">
    <location>
        <position position="960"/>
    </location>
</feature>
<dbReference type="GO" id="GO:0006351">
    <property type="term" value="P:DNA-templated transcription"/>
    <property type="evidence" value="ECO:0007669"/>
    <property type="project" value="InterPro"/>
</dbReference>
<dbReference type="InterPro" id="IPR045867">
    <property type="entry name" value="DNA-dir_RpoC_beta_prime"/>
</dbReference>
<gene>
    <name evidence="9" type="primary">RPB1</name>
</gene>
<keyword evidence="2 7" id="KW-0240">DNA-directed RNA polymerase</keyword>
<dbReference type="GO" id="GO:0003677">
    <property type="term" value="F:DNA binding"/>
    <property type="evidence" value="ECO:0007669"/>
    <property type="project" value="InterPro"/>
</dbReference>
<dbReference type="Pfam" id="PF05000">
    <property type="entry name" value="RNA_pol_Rpb1_4"/>
    <property type="match status" value="1"/>
</dbReference>
<dbReference type="InterPro" id="IPR000722">
    <property type="entry name" value="RNA_pol_asu"/>
</dbReference>
<dbReference type="EMBL" id="EF014391">
    <property type="protein sequence ID" value="ABM27004.1"/>
    <property type="molecule type" value="Genomic_DNA"/>
</dbReference>
<comment type="similarity">
    <text evidence="1 7">Belongs to the RNA polymerase beta' chain family.</text>
</comment>
<evidence type="ECO:0000256" key="6">
    <source>
        <dbReference type="ARBA" id="ARBA00048552"/>
    </source>
</evidence>
<dbReference type="SMART" id="SM00663">
    <property type="entry name" value="RPOLA_N"/>
    <property type="match status" value="1"/>
</dbReference>
<evidence type="ECO:0000256" key="1">
    <source>
        <dbReference type="ARBA" id="ARBA00006460"/>
    </source>
</evidence>
<dbReference type="Gene3D" id="1.10.274.100">
    <property type="entry name" value="RNA polymerase Rpb1, domain 3"/>
    <property type="match status" value="1"/>
</dbReference>
<protein>
    <recommendedName>
        <fullName evidence="7">DNA-directed RNA polymerase subunit</fullName>
        <ecNumber evidence="7">2.7.7.6</ecNumber>
    </recommendedName>
</protein>
<dbReference type="Pfam" id="PF04997">
    <property type="entry name" value="RNA_pol_Rpb1_1"/>
    <property type="match status" value="1"/>
</dbReference>
<dbReference type="Gene3D" id="6.20.50.80">
    <property type="match status" value="1"/>
</dbReference>
<accession>A1YIC5</accession>
<dbReference type="Gene3D" id="6.10.250.2940">
    <property type="match status" value="1"/>
</dbReference>
<dbReference type="CDD" id="cd02733">
    <property type="entry name" value="RNAP_II_RPB1_N"/>
    <property type="match status" value="1"/>
</dbReference>
<dbReference type="Gene3D" id="3.30.1490.180">
    <property type="entry name" value="RNA polymerase ii"/>
    <property type="match status" value="1"/>
</dbReference>
<comment type="catalytic activity">
    <reaction evidence="6 7">
        <text>RNA(n) + a ribonucleoside 5'-triphosphate = RNA(n+1) + diphosphate</text>
        <dbReference type="Rhea" id="RHEA:21248"/>
        <dbReference type="Rhea" id="RHEA-COMP:14527"/>
        <dbReference type="Rhea" id="RHEA-COMP:17342"/>
        <dbReference type="ChEBI" id="CHEBI:33019"/>
        <dbReference type="ChEBI" id="CHEBI:61557"/>
        <dbReference type="ChEBI" id="CHEBI:140395"/>
        <dbReference type="EC" id="2.7.7.6"/>
    </reaction>
</comment>
<dbReference type="EC" id="2.7.7.6" evidence="7"/>
<dbReference type="Pfam" id="PF04992">
    <property type="entry name" value="RNA_pol_Rpb1_6"/>
    <property type="match status" value="1"/>
</dbReference>
<keyword evidence="5 7" id="KW-0804">Transcription</keyword>
<feature type="domain" description="RNA polymerase N-terminal" evidence="8">
    <location>
        <begin position="128"/>
        <end position="426"/>
    </location>
</feature>
<dbReference type="Pfam" id="PF04998">
    <property type="entry name" value="RNA_pol_Rpb1_5"/>
    <property type="match status" value="1"/>
</dbReference>
<name>A1YIC5_9FUNG</name>
<evidence type="ECO:0000256" key="2">
    <source>
        <dbReference type="ARBA" id="ARBA00022478"/>
    </source>
</evidence>
<evidence type="ECO:0000256" key="5">
    <source>
        <dbReference type="ARBA" id="ARBA00023163"/>
    </source>
</evidence>
<dbReference type="Gene3D" id="2.40.40.20">
    <property type="match status" value="1"/>
</dbReference>
<evidence type="ECO:0000256" key="3">
    <source>
        <dbReference type="ARBA" id="ARBA00022679"/>
    </source>
</evidence>
<evidence type="ECO:0000256" key="7">
    <source>
        <dbReference type="RuleBase" id="RU004279"/>
    </source>
</evidence>
<comment type="function">
    <text evidence="7">DNA-dependent RNA polymerase catalyzes the transcription of DNA into RNA using the four ribonucleoside triphosphates as substrates.</text>
</comment>
<dbReference type="Pfam" id="PF00623">
    <property type="entry name" value="RNA_pol_Rpb1_2"/>
    <property type="match status" value="1"/>
</dbReference>
<keyword evidence="4 7" id="KW-0548">Nucleotidyltransferase</keyword>
<evidence type="ECO:0000256" key="4">
    <source>
        <dbReference type="ARBA" id="ARBA00022695"/>
    </source>
</evidence>
<proteinExistence type="inferred from homology"/>
<dbReference type="InterPro" id="IPR007081">
    <property type="entry name" value="RNA_pol_Rpb1_5"/>
</dbReference>
<dbReference type="FunFam" id="2.40.40.20:FF:000019">
    <property type="entry name" value="DNA-directed RNA polymerase II subunit RPB1"/>
    <property type="match status" value="1"/>
</dbReference>
<organism evidence="9">
    <name type="scientific">Chytriomyces hyalinus</name>
    <dbReference type="NCBI Taxonomy" id="4814"/>
    <lineage>
        <taxon>Eukaryota</taxon>
        <taxon>Fungi</taxon>
        <taxon>Fungi incertae sedis</taxon>
        <taxon>Chytridiomycota</taxon>
        <taxon>Chytridiomycota incertae sedis</taxon>
        <taxon>Chytridiomycetes</taxon>
        <taxon>Chytridiales</taxon>
        <taxon>Chytriomycetaceae</taxon>
        <taxon>Chytriomyces</taxon>
    </lineage>
</organism>
<dbReference type="InterPro" id="IPR007083">
    <property type="entry name" value="RNA_pol_Rpb1_4"/>
</dbReference>
<feature type="non-terminal residue" evidence="9">
    <location>
        <position position="1"/>
    </location>
</feature>
<dbReference type="InterPro" id="IPR007066">
    <property type="entry name" value="RNA_pol_Rpb1_3"/>
</dbReference>
<evidence type="ECO:0000259" key="8">
    <source>
        <dbReference type="SMART" id="SM00663"/>
    </source>
</evidence>
<dbReference type="SUPFAM" id="SSF64484">
    <property type="entry name" value="beta and beta-prime subunits of DNA dependent RNA-polymerase"/>
    <property type="match status" value="1"/>
</dbReference>
<dbReference type="PANTHER" id="PTHR19376:SF37">
    <property type="entry name" value="DNA-DIRECTED RNA POLYMERASE II SUBUNIT RPB1"/>
    <property type="match status" value="1"/>
</dbReference>
<dbReference type="GO" id="GO:0005665">
    <property type="term" value="C:RNA polymerase II, core complex"/>
    <property type="evidence" value="ECO:0007669"/>
    <property type="project" value="TreeGrafter"/>
</dbReference>
<dbReference type="Pfam" id="PF04983">
    <property type="entry name" value="RNA_pol_Rpb1_3"/>
    <property type="match status" value="1"/>
</dbReference>
<dbReference type="AlphaFoldDB" id="A1YIC5"/>
<dbReference type="InterPro" id="IPR006592">
    <property type="entry name" value="RNA_pol_N"/>
</dbReference>
<dbReference type="InterPro" id="IPR038120">
    <property type="entry name" value="Rpb1_funnel_sf"/>
</dbReference>